<evidence type="ECO:0000256" key="3">
    <source>
        <dbReference type="ARBA" id="ARBA00023163"/>
    </source>
</evidence>
<dbReference type="InterPro" id="IPR018062">
    <property type="entry name" value="HTH_AraC-typ_CS"/>
</dbReference>
<dbReference type="EMBL" id="WSEM01000008">
    <property type="protein sequence ID" value="MVQ34866.1"/>
    <property type="molecule type" value="Genomic_DNA"/>
</dbReference>
<dbReference type="PROSITE" id="PS01124">
    <property type="entry name" value="HTH_ARAC_FAMILY_2"/>
    <property type="match status" value="1"/>
</dbReference>
<proteinExistence type="predicted"/>
<dbReference type="Pfam" id="PF00072">
    <property type="entry name" value="Response_reg"/>
    <property type="match status" value="1"/>
</dbReference>
<dbReference type="SMART" id="SM00448">
    <property type="entry name" value="REC"/>
    <property type="match status" value="1"/>
</dbReference>
<protein>
    <submittedName>
        <fullName evidence="7">Response regulator</fullName>
    </submittedName>
</protein>
<dbReference type="InterPro" id="IPR018060">
    <property type="entry name" value="HTH_AraC"/>
</dbReference>
<dbReference type="InterPro" id="IPR011006">
    <property type="entry name" value="CheY-like_superfamily"/>
</dbReference>
<dbReference type="PANTHER" id="PTHR43280">
    <property type="entry name" value="ARAC-FAMILY TRANSCRIPTIONAL REGULATOR"/>
    <property type="match status" value="1"/>
</dbReference>
<dbReference type="InterPro" id="IPR020449">
    <property type="entry name" value="Tscrpt_reg_AraC-type_HTH"/>
</dbReference>
<sequence length="539" mass="62798">MTSVRRDNDMYQVMTIDDDVLMLQYLRGMINWEELNLQIVYETYSSIIALEQFRKLLPDIVITDIGLPQMDGLELTAQLRSIKPDVVIIFLTCHEEFNYAKQAFQLEALDYLIKVELTEEQLQASIQKAIRLLQTQKTHQEEQPYREDMRRNREILEVTFINRFMKEGPSKDLLEYGARLGVSWKHHDFIVGMIAPFYSSYSPRYMYRDSLASYGIYNIADELKGSFEGMTVFSTEYGVILVYNFKNSLHTHPMDTFRSYAMEVIDKGKEYLKIRLSLQYIQKKHELSGLASALHLLKERKWDGFYTSVVITEIQDGPKPWLSEPSTRLLSQMEVYASSFYEQLVEEQEELLSVLGLIAGETKLAPTLFIKLIQTTLRSIEMRKGGLGADSEAFYECLPYVLKVDDLLKLVSQYLQRLTDHEDLKDNAIQHDFKLKAINQYLQERLSVNVTTVDMAEYLHLNASYFSRYFKKVTGTTFTDFVHRHKIDNAIKMLERPEATIEGAASALGFSDRNYFSKIFKRYMGMTPGDYMQKRTKSR</sequence>
<feature type="domain" description="HTH araC/xylS-type" evidence="5">
    <location>
        <begin position="436"/>
        <end position="534"/>
    </location>
</feature>
<evidence type="ECO:0000256" key="1">
    <source>
        <dbReference type="ARBA" id="ARBA00023015"/>
    </source>
</evidence>
<dbReference type="Proteomes" id="UP000467637">
    <property type="component" value="Unassembled WGS sequence"/>
</dbReference>
<dbReference type="SMART" id="SM00342">
    <property type="entry name" value="HTH_ARAC"/>
    <property type="match status" value="1"/>
</dbReference>
<dbReference type="Pfam" id="PF12833">
    <property type="entry name" value="HTH_18"/>
    <property type="match status" value="1"/>
</dbReference>
<dbReference type="PROSITE" id="PS50110">
    <property type="entry name" value="RESPONSE_REGULATORY"/>
    <property type="match status" value="1"/>
</dbReference>
<dbReference type="PANTHER" id="PTHR43280:SF2">
    <property type="entry name" value="HTH-TYPE TRANSCRIPTIONAL REGULATOR EXSA"/>
    <property type="match status" value="1"/>
</dbReference>
<dbReference type="Gene3D" id="3.40.50.2300">
    <property type="match status" value="1"/>
</dbReference>
<dbReference type="PROSITE" id="PS00041">
    <property type="entry name" value="HTH_ARAC_FAMILY_1"/>
    <property type="match status" value="1"/>
</dbReference>
<organism evidence="7 8">
    <name type="scientific">Paenibacillus anseongense</name>
    <dbReference type="NCBI Taxonomy" id="2682845"/>
    <lineage>
        <taxon>Bacteria</taxon>
        <taxon>Bacillati</taxon>
        <taxon>Bacillota</taxon>
        <taxon>Bacilli</taxon>
        <taxon>Bacillales</taxon>
        <taxon>Paenibacillaceae</taxon>
        <taxon>Paenibacillus</taxon>
    </lineage>
</organism>
<reference evidence="7 8" key="1">
    <citation type="submission" date="2019-12" db="EMBL/GenBank/DDBJ databases">
        <authorList>
            <person name="Huq M.A."/>
        </authorList>
    </citation>
    <scope>NUCLEOTIDE SEQUENCE [LARGE SCALE GENOMIC DNA]</scope>
    <source>
        <strain evidence="7 8">MAH-34</strain>
    </source>
</reference>
<keyword evidence="4" id="KW-0597">Phosphoprotein</keyword>
<keyword evidence="2" id="KW-0238">DNA-binding</keyword>
<evidence type="ECO:0000256" key="2">
    <source>
        <dbReference type="ARBA" id="ARBA00023125"/>
    </source>
</evidence>
<comment type="caution">
    <text evidence="7">The sequence shown here is derived from an EMBL/GenBank/DDBJ whole genome shotgun (WGS) entry which is preliminary data.</text>
</comment>
<dbReference type="PRINTS" id="PR00032">
    <property type="entry name" value="HTHARAC"/>
</dbReference>
<keyword evidence="8" id="KW-1185">Reference proteome</keyword>
<evidence type="ECO:0000259" key="6">
    <source>
        <dbReference type="PROSITE" id="PS50110"/>
    </source>
</evidence>
<gene>
    <name evidence="7" type="ORF">GON05_09370</name>
</gene>
<dbReference type="SUPFAM" id="SSF52172">
    <property type="entry name" value="CheY-like"/>
    <property type="match status" value="1"/>
</dbReference>
<evidence type="ECO:0000259" key="5">
    <source>
        <dbReference type="PROSITE" id="PS01124"/>
    </source>
</evidence>
<accession>A0ABW9U755</accession>
<dbReference type="CDD" id="cd17536">
    <property type="entry name" value="REC_YesN-like"/>
    <property type="match status" value="1"/>
</dbReference>
<evidence type="ECO:0000313" key="8">
    <source>
        <dbReference type="Proteomes" id="UP000467637"/>
    </source>
</evidence>
<dbReference type="InterPro" id="IPR009057">
    <property type="entry name" value="Homeodomain-like_sf"/>
</dbReference>
<keyword evidence="1" id="KW-0805">Transcription regulation</keyword>
<keyword evidence="3" id="KW-0804">Transcription</keyword>
<dbReference type="SUPFAM" id="SSF46689">
    <property type="entry name" value="Homeodomain-like"/>
    <property type="match status" value="2"/>
</dbReference>
<name>A0ABW9U755_9BACL</name>
<dbReference type="Gene3D" id="1.10.10.60">
    <property type="entry name" value="Homeodomain-like"/>
    <property type="match status" value="2"/>
</dbReference>
<evidence type="ECO:0000256" key="4">
    <source>
        <dbReference type="PROSITE-ProRule" id="PRU00169"/>
    </source>
</evidence>
<feature type="domain" description="Response regulatory" evidence="6">
    <location>
        <begin position="12"/>
        <end position="129"/>
    </location>
</feature>
<dbReference type="InterPro" id="IPR001789">
    <property type="entry name" value="Sig_transdc_resp-reg_receiver"/>
</dbReference>
<evidence type="ECO:0000313" key="7">
    <source>
        <dbReference type="EMBL" id="MVQ34866.1"/>
    </source>
</evidence>
<feature type="modified residue" description="4-aspartylphosphate" evidence="4">
    <location>
        <position position="64"/>
    </location>
</feature>